<dbReference type="GO" id="GO:0008234">
    <property type="term" value="F:cysteine-type peptidase activity"/>
    <property type="evidence" value="ECO:0007669"/>
    <property type="project" value="UniProtKB-KW"/>
</dbReference>
<comment type="caution">
    <text evidence="9">The sequence shown here is derived from an EMBL/GenBank/DDBJ whole genome shotgun (WGS) entry which is preliminary data.</text>
</comment>
<dbReference type="SMART" id="SM00287">
    <property type="entry name" value="SH3b"/>
    <property type="match status" value="2"/>
</dbReference>
<evidence type="ECO:0000256" key="4">
    <source>
        <dbReference type="ARBA" id="ARBA00022807"/>
    </source>
</evidence>
<organism evidence="9 10">
    <name type="scientific">Candidatus Choladousia intestinavium</name>
    <dbReference type="NCBI Taxonomy" id="2840727"/>
    <lineage>
        <taxon>Bacteria</taxon>
        <taxon>Bacillati</taxon>
        <taxon>Bacillota</taxon>
        <taxon>Clostridia</taxon>
        <taxon>Lachnospirales</taxon>
        <taxon>Lachnospiraceae</taxon>
        <taxon>Lachnospiraceae incertae sedis</taxon>
        <taxon>Candidatus Choladousia</taxon>
    </lineage>
</organism>
<dbReference type="Gene3D" id="3.90.1720.10">
    <property type="entry name" value="endopeptidase domain like (from Nostoc punctiforme)"/>
    <property type="match status" value="1"/>
</dbReference>
<keyword evidence="6" id="KW-0732">Signal</keyword>
<feature type="domain" description="SH3b" evidence="7">
    <location>
        <begin position="60"/>
        <end position="129"/>
    </location>
</feature>
<dbReference type="Pfam" id="PF00877">
    <property type="entry name" value="NLPC_P60"/>
    <property type="match status" value="1"/>
</dbReference>
<feature type="domain" description="SH3b" evidence="7">
    <location>
        <begin position="140"/>
        <end position="203"/>
    </location>
</feature>
<name>A0A9D1D9K0_9FIRM</name>
<keyword evidence="2" id="KW-0645">Protease</keyword>
<evidence type="ECO:0000256" key="3">
    <source>
        <dbReference type="ARBA" id="ARBA00022801"/>
    </source>
</evidence>
<feature type="compositionally biased region" description="Low complexity" evidence="5">
    <location>
        <begin position="44"/>
        <end position="56"/>
    </location>
</feature>
<accession>A0A9D1D9K0</accession>
<protein>
    <submittedName>
        <fullName evidence="9">C40 family peptidase</fullName>
    </submittedName>
</protein>
<evidence type="ECO:0000259" key="8">
    <source>
        <dbReference type="PROSITE" id="PS51935"/>
    </source>
</evidence>
<dbReference type="InterPro" id="IPR051202">
    <property type="entry name" value="Peptidase_C40"/>
</dbReference>
<dbReference type="Proteomes" id="UP000886757">
    <property type="component" value="Unassembled WGS sequence"/>
</dbReference>
<evidence type="ECO:0000256" key="2">
    <source>
        <dbReference type="ARBA" id="ARBA00022670"/>
    </source>
</evidence>
<keyword evidence="3" id="KW-0378">Hydrolase</keyword>
<reference evidence="9" key="2">
    <citation type="journal article" date="2021" name="PeerJ">
        <title>Extensive microbial diversity within the chicken gut microbiome revealed by metagenomics and culture.</title>
        <authorList>
            <person name="Gilroy R."/>
            <person name="Ravi A."/>
            <person name="Getino M."/>
            <person name="Pursley I."/>
            <person name="Horton D.L."/>
            <person name="Alikhan N.F."/>
            <person name="Baker D."/>
            <person name="Gharbi K."/>
            <person name="Hall N."/>
            <person name="Watson M."/>
            <person name="Adriaenssens E.M."/>
            <person name="Foster-Nyarko E."/>
            <person name="Jarju S."/>
            <person name="Secka A."/>
            <person name="Antonio M."/>
            <person name="Oren A."/>
            <person name="Chaudhuri R.R."/>
            <person name="La Ragione R."/>
            <person name="Hildebrand F."/>
            <person name="Pallen M.J."/>
        </authorList>
    </citation>
    <scope>NUCLEOTIDE SEQUENCE</scope>
    <source>
        <strain evidence="9">ChiSjej4B22-8148</strain>
    </source>
</reference>
<dbReference type="EMBL" id="DVGK01000031">
    <property type="protein sequence ID" value="HIR12718.1"/>
    <property type="molecule type" value="Genomic_DNA"/>
</dbReference>
<feature type="region of interest" description="Disordered" evidence="5">
    <location>
        <begin position="218"/>
        <end position="241"/>
    </location>
</feature>
<evidence type="ECO:0000259" key="7">
    <source>
        <dbReference type="PROSITE" id="PS51781"/>
    </source>
</evidence>
<dbReference type="SUPFAM" id="SSF54001">
    <property type="entry name" value="Cysteine proteinases"/>
    <property type="match status" value="1"/>
</dbReference>
<feature type="region of interest" description="Disordered" evidence="5">
    <location>
        <begin position="33"/>
        <end position="57"/>
    </location>
</feature>
<evidence type="ECO:0000313" key="10">
    <source>
        <dbReference type="Proteomes" id="UP000886757"/>
    </source>
</evidence>
<dbReference type="InterPro" id="IPR003646">
    <property type="entry name" value="SH3-like_bac-type"/>
</dbReference>
<feature type="domain" description="NlpC/P60" evidence="8">
    <location>
        <begin position="343"/>
        <end position="461"/>
    </location>
</feature>
<sequence length="461" mass="49728">MRRRVPKAVSLCMMAGLMAAGLQGIQAGATEADVQTELTEETAAEGTSETDASAEANIESDTSMAGELAFARCDEYINVRSAPNTDSDVVAKIYNFDSATILSQSGDWYEIQSGNAYGYVKAEYFATGEEASAIAQEVAYNVATVQAEELNIRKDPHTDGGVIGVAYSQDELEVVAYDGDWMKVALGDDVYGYINAYYVSYDTYYPTAETLEEEAARMNADSSSEETEAAETIPEEEYTEEAYTETEAVYTETEAVYTEPAYTETEAVYTEPVYTETEAVYTEPAYTETEAAYTEPVYTETEAVYTETETTYTEPVYTETEAVYTETEAVYTETEAAASSSGSSTGQVIVDYAMQYVGNPYQWGGTSLTNGADCSGFTQSVFANSGIDLARVAADQANGGTSVSVDDLQPGDLVFYSSSSGIDHVAIYAGDGTIVHAANSNSGITTSSAYYSDIVDAKRYW</sequence>
<dbReference type="PANTHER" id="PTHR47053">
    <property type="entry name" value="MUREIN DD-ENDOPEPTIDASE MEPH-RELATED"/>
    <property type="match status" value="1"/>
</dbReference>
<dbReference type="PROSITE" id="PS51935">
    <property type="entry name" value="NLPC_P60"/>
    <property type="match status" value="1"/>
</dbReference>
<feature type="compositionally biased region" description="Acidic residues" evidence="5">
    <location>
        <begin position="223"/>
        <end position="241"/>
    </location>
</feature>
<feature type="chain" id="PRO_5039557022" evidence="6">
    <location>
        <begin position="20"/>
        <end position="461"/>
    </location>
</feature>
<dbReference type="PANTHER" id="PTHR47053:SF1">
    <property type="entry name" value="MUREIN DD-ENDOPEPTIDASE MEPH-RELATED"/>
    <property type="match status" value="1"/>
</dbReference>
<gene>
    <name evidence="9" type="ORF">IAB31_02200</name>
</gene>
<evidence type="ECO:0000256" key="6">
    <source>
        <dbReference type="SAM" id="SignalP"/>
    </source>
</evidence>
<dbReference type="AlphaFoldDB" id="A0A9D1D9K0"/>
<proteinExistence type="inferred from homology"/>
<dbReference type="InterPro" id="IPR038765">
    <property type="entry name" value="Papain-like_cys_pep_sf"/>
</dbReference>
<feature type="signal peptide" evidence="6">
    <location>
        <begin position="1"/>
        <end position="19"/>
    </location>
</feature>
<dbReference type="InterPro" id="IPR000064">
    <property type="entry name" value="NLP_P60_dom"/>
</dbReference>
<evidence type="ECO:0000256" key="1">
    <source>
        <dbReference type="ARBA" id="ARBA00007074"/>
    </source>
</evidence>
<dbReference type="GO" id="GO:0006508">
    <property type="term" value="P:proteolysis"/>
    <property type="evidence" value="ECO:0007669"/>
    <property type="project" value="UniProtKB-KW"/>
</dbReference>
<evidence type="ECO:0000256" key="5">
    <source>
        <dbReference type="SAM" id="MobiDB-lite"/>
    </source>
</evidence>
<dbReference type="PROSITE" id="PS51781">
    <property type="entry name" value="SH3B"/>
    <property type="match status" value="2"/>
</dbReference>
<keyword evidence="4" id="KW-0788">Thiol protease</keyword>
<dbReference type="Gene3D" id="2.30.30.40">
    <property type="entry name" value="SH3 Domains"/>
    <property type="match status" value="2"/>
</dbReference>
<dbReference type="Pfam" id="PF08239">
    <property type="entry name" value="SH3_3"/>
    <property type="match status" value="2"/>
</dbReference>
<reference evidence="9" key="1">
    <citation type="submission" date="2020-10" db="EMBL/GenBank/DDBJ databases">
        <authorList>
            <person name="Gilroy R."/>
        </authorList>
    </citation>
    <scope>NUCLEOTIDE SEQUENCE</scope>
    <source>
        <strain evidence="9">ChiSjej4B22-8148</strain>
    </source>
</reference>
<comment type="similarity">
    <text evidence="1">Belongs to the peptidase C40 family.</text>
</comment>
<evidence type="ECO:0000313" key="9">
    <source>
        <dbReference type="EMBL" id="HIR12718.1"/>
    </source>
</evidence>